<evidence type="ECO:0000313" key="2">
    <source>
        <dbReference type="Proteomes" id="UP000186143"/>
    </source>
</evidence>
<dbReference type="RefSeq" id="WP_075636545.1">
    <property type="nucleotide sequence ID" value="NZ_MKIO01000040.1"/>
</dbReference>
<name>A0A1Q9AEK2_9HYPH</name>
<accession>A0A1Q9AEK2</accession>
<protein>
    <submittedName>
        <fullName evidence="1">Uncharacterized protein</fullName>
    </submittedName>
</protein>
<proteinExistence type="predicted"/>
<dbReference type="AlphaFoldDB" id="A0A1Q9AEK2"/>
<dbReference type="EMBL" id="MKIO01000040">
    <property type="protein sequence ID" value="OLP53321.1"/>
    <property type="molecule type" value="Genomic_DNA"/>
</dbReference>
<reference evidence="1 2" key="1">
    <citation type="submission" date="2016-09" db="EMBL/GenBank/DDBJ databases">
        <title>Rhizobium sp. nov., a novel species isolated from the rice rhizosphere.</title>
        <authorList>
            <person name="Zhao J."/>
            <person name="Zhang X."/>
        </authorList>
    </citation>
    <scope>NUCLEOTIDE SEQUENCE [LARGE SCALE GENOMIC DNA]</scope>
    <source>
        <strain evidence="1 2">MH17</strain>
    </source>
</reference>
<sequence>MTGSRAMFSRHPLAQGSLYVSCDDGWLPVIDDCLTRLESFGVPIEIRRIREKMGCLQMSIVAPTTLPTENKIRWADIIRAAEETALKTCEVCGAPGRLRVSETGTYATRCDLHEVI</sequence>
<organism evidence="1 2">
    <name type="scientific">Xaviernesmea rhizosphaerae</name>
    <dbReference type="NCBI Taxonomy" id="1672749"/>
    <lineage>
        <taxon>Bacteria</taxon>
        <taxon>Pseudomonadati</taxon>
        <taxon>Pseudomonadota</taxon>
        <taxon>Alphaproteobacteria</taxon>
        <taxon>Hyphomicrobiales</taxon>
        <taxon>Rhizobiaceae</taxon>
        <taxon>Rhizobium/Agrobacterium group</taxon>
        <taxon>Xaviernesmea</taxon>
    </lineage>
</organism>
<comment type="caution">
    <text evidence="1">The sequence shown here is derived from an EMBL/GenBank/DDBJ whole genome shotgun (WGS) entry which is preliminary data.</text>
</comment>
<dbReference type="Proteomes" id="UP000186143">
    <property type="component" value="Unassembled WGS sequence"/>
</dbReference>
<dbReference type="OrthoDB" id="8342511at2"/>
<evidence type="ECO:0000313" key="1">
    <source>
        <dbReference type="EMBL" id="OLP53321.1"/>
    </source>
</evidence>
<gene>
    <name evidence="1" type="ORF">BJF92_00705</name>
</gene>
<dbReference type="STRING" id="1672749.BJF92_00705"/>